<dbReference type="PANTHER" id="PTHR14087">
    <property type="entry name" value="THYMOCYTE NUCLEAR PROTEIN 1"/>
    <property type="match status" value="1"/>
</dbReference>
<proteinExistence type="predicted"/>
<dbReference type="InterPro" id="IPR015947">
    <property type="entry name" value="PUA-like_sf"/>
</dbReference>
<evidence type="ECO:0000259" key="1">
    <source>
        <dbReference type="Pfam" id="PF01878"/>
    </source>
</evidence>
<dbReference type="EMBL" id="AP025591">
    <property type="protein sequence ID" value="BDG03581.1"/>
    <property type="molecule type" value="Genomic_DNA"/>
</dbReference>
<name>A0ABM7WVQ4_9BACT</name>
<dbReference type="SUPFAM" id="SSF88697">
    <property type="entry name" value="PUA domain-like"/>
    <property type="match status" value="1"/>
</dbReference>
<keyword evidence="3" id="KW-1185">Reference proteome</keyword>
<reference evidence="3" key="1">
    <citation type="journal article" date="2022" name="Int. J. Syst. Evol. Microbiol.">
        <title>Anaeromyxobacter oryzae sp. nov., Anaeromyxobacter diazotrophicus sp. nov. and Anaeromyxobacter paludicola sp. nov., isolated from paddy soils.</title>
        <authorList>
            <person name="Itoh H."/>
            <person name="Xu Z."/>
            <person name="Mise K."/>
            <person name="Masuda Y."/>
            <person name="Ushijima N."/>
            <person name="Hayakawa C."/>
            <person name="Shiratori Y."/>
            <person name="Senoo K."/>
        </authorList>
    </citation>
    <scope>NUCLEOTIDE SEQUENCE [LARGE SCALE GENOMIC DNA]</scope>
    <source>
        <strain evidence="3">Red232</strain>
    </source>
</reference>
<feature type="domain" description="EVE" evidence="1">
    <location>
        <begin position="2"/>
        <end position="129"/>
    </location>
</feature>
<dbReference type="Pfam" id="PF01878">
    <property type="entry name" value="EVE"/>
    <property type="match status" value="1"/>
</dbReference>
<protein>
    <submittedName>
        <fullName evidence="2">Ubiquinol-cytochrome c reductase</fullName>
    </submittedName>
</protein>
<dbReference type="InterPro" id="IPR047197">
    <property type="entry name" value="THYN1-like_EVE"/>
</dbReference>
<dbReference type="Gene3D" id="3.10.590.10">
    <property type="entry name" value="ph1033 like domains"/>
    <property type="match status" value="1"/>
</dbReference>
<organism evidence="2 3">
    <name type="scientific">Anaeromyxobacter oryzae</name>
    <dbReference type="NCBI Taxonomy" id="2918170"/>
    <lineage>
        <taxon>Bacteria</taxon>
        <taxon>Pseudomonadati</taxon>
        <taxon>Myxococcota</taxon>
        <taxon>Myxococcia</taxon>
        <taxon>Myxococcales</taxon>
        <taxon>Cystobacterineae</taxon>
        <taxon>Anaeromyxobacteraceae</taxon>
        <taxon>Anaeromyxobacter</taxon>
    </lineage>
</organism>
<dbReference type="InterPro" id="IPR052181">
    <property type="entry name" value="5hmC_binding"/>
</dbReference>
<dbReference type="RefSeq" id="WP_248361706.1">
    <property type="nucleotide sequence ID" value="NZ_AP025591.1"/>
</dbReference>
<dbReference type="Proteomes" id="UP001162891">
    <property type="component" value="Chromosome"/>
</dbReference>
<dbReference type="InterPro" id="IPR002740">
    <property type="entry name" value="EVE_domain"/>
</dbReference>
<accession>A0ABM7WVQ4</accession>
<evidence type="ECO:0000313" key="3">
    <source>
        <dbReference type="Proteomes" id="UP001162891"/>
    </source>
</evidence>
<gene>
    <name evidence="2" type="ORF">AMOR_25770</name>
</gene>
<sequence>MAYWLLKTEPGAYAWDDLVKDGKTAWTGVSNPQAQGNLRAMKPGDRAIIYHSGEKRAVGIAEVASSAYPDPTAEESDRVCVDVRALEPLPAPVPLEALKQEPAFDGSVLLRQGRLSVVPLAPAEWRDLAALSEIIAKTGGLRRKNRF</sequence>
<dbReference type="PANTHER" id="PTHR14087:SF7">
    <property type="entry name" value="THYMOCYTE NUCLEAR PROTEIN 1"/>
    <property type="match status" value="1"/>
</dbReference>
<dbReference type="CDD" id="cd21133">
    <property type="entry name" value="EVE"/>
    <property type="match status" value="1"/>
</dbReference>
<evidence type="ECO:0000313" key="2">
    <source>
        <dbReference type="EMBL" id="BDG03581.1"/>
    </source>
</evidence>